<proteinExistence type="predicted"/>
<accession>A0AA95H6G6</accession>
<reference evidence="1" key="1">
    <citation type="journal article" date="2023" name="Int. J. Mol. Sci.">
        <title>Metagenomics Revealed a New Genus 'Candidatus Thiocaldithrix dubininis' gen. nov., sp. nov. and a New Species 'Candidatus Thiothrix putei' sp. nov. in the Family Thiotrichaceae, Some Members of Which Have Traits of Both Na+- and H+-Motive Energetics.</title>
        <authorList>
            <person name="Ravin N.V."/>
            <person name="Muntyan M.S."/>
            <person name="Smolyakov D.D."/>
            <person name="Rudenko T.S."/>
            <person name="Beletsky A.V."/>
            <person name="Mardanov A.V."/>
            <person name="Grabovich M.Y."/>
        </authorList>
    </citation>
    <scope>NUCLEOTIDE SEQUENCE</scope>
    <source>
        <strain evidence="1">GKL-01</strain>
    </source>
</reference>
<dbReference type="EMBL" id="CP124755">
    <property type="protein sequence ID" value="WGZ90388.1"/>
    <property type="molecule type" value="Genomic_DNA"/>
</dbReference>
<reference evidence="1" key="2">
    <citation type="submission" date="2023-04" db="EMBL/GenBank/DDBJ databases">
        <authorList>
            <person name="Beletskiy A.V."/>
            <person name="Mardanov A.V."/>
            <person name="Ravin N.V."/>
        </authorList>
    </citation>
    <scope>NUCLEOTIDE SEQUENCE</scope>
    <source>
        <strain evidence="1">GKL-01</strain>
    </source>
</reference>
<evidence type="ECO:0000313" key="1">
    <source>
        <dbReference type="EMBL" id="WGZ90388.1"/>
    </source>
</evidence>
<sequence>MKAIKPWCWQASQAQAGPDWILQLQFTEASRFALQQVAKQLVLSGFSQIHKPNATSYEWIDDSNVAAYQANIDGTQAQNIWIYNHIQIQDLSLSVEAGYTGRGEAYSQVETAWLLELLKHPLLQLTQWQVLAGGNGYDYMTLQSGHDPRSLLAYLA</sequence>
<organism evidence="1">
    <name type="scientific">Candidatus Thiocaldithrix dubininis</name>
    <dbReference type="NCBI Taxonomy" id="3080823"/>
    <lineage>
        <taxon>Bacteria</taxon>
        <taxon>Pseudomonadati</taxon>
        <taxon>Pseudomonadota</taxon>
        <taxon>Gammaproteobacteria</taxon>
        <taxon>Thiotrichales</taxon>
        <taxon>Thiotrichaceae</taxon>
        <taxon>Candidatus Thiocaldithrix</taxon>
    </lineage>
</organism>
<dbReference type="Proteomes" id="UP001300672">
    <property type="component" value="Chromosome"/>
</dbReference>
<protein>
    <submittedName>
        <fullName evidence="1">Uncharacterized protein</fullName>
    </submittedName>
</protein>
<gene>
    <name evidence="1" type="ORF">QJT80_12980</name>
</gene>
<dbReference type="AlphaFoldDB" id="A0AA95H6G6"/>
<name>A0AA95H6G6_9GAMM</name>
<dbReference type="KEGG" id="tdu:QJT80_12980"/>